<protein>
    <submittedName>
        <fullName evidence="2">Uncharacterized protein</fullName>
    </submittedName>
</protein>
<feature type="chain" id="PRO_5043438918" evidence="1">
    <location>
        <begin position="19"/>
        <end position="171"/>
    </location>
</feature>
<proteinExistence type="predicted"/>
<evidence type="ECO:0000313" key="2">
    <source>
        <dbReference type="EMBL" id="ENV41102.1"/>
    </source>
</evidence>
<name>A0AAV3IPL3_ACINO</name>
<keyword evidence="1" id="KW-0732">Signal</keyword>
<dbReference type="RefSeq" id="WP_004886060.1">
    <property type="nucleotide sequence ID" value="NZ_KB849570.1"/>
</dbReference>
<dbReference type="Proteomes" id="UP000013028">
    <property type="component" value="Unassembled WGS sequence"/>
</dbReference>
<dbReference type="EMBL" id="APPP01000013">
    <property type="protein sequence ID" value="ENV41102.1"/>
    <property type="molecule type" value="Genomic_DNA"/>
</dbReference>
<accession>A0AAV3IPL3</accession>
<comment type="caution">
    <text evidence="2">The sequence shown here is derived from an EMBL/GenBank/DDBJ whole genome shotgun (WGS) entry which is preliminary data.</text>
</comment>
<reference evidence="2 3" key="1">
    <citation type="submission" date="2013-02" db="EMBL/GenBank/DDBJ databases">
        <title>The Genome Sequence of Acinetobacter nosocomialis NIPH 386.</title>
        <authorList>
            <consortium name="The Broad Institute Genome Sequencing Platform"/>
            <consortium name="The Broad Institute Genome Sequencing Center for Infectious Disease"/>
            <person name="Cerqueira G."/>
            <person name="Feldgarden M."/>
            <person name="Courvalin P."/>
            <person name="Perichon B."/>
            <person name="Grillot-Courvalin C."/>
            <person name="Clermont D."/>
            <person name="Rocha E."/>
            <person name="Yoon E.-J."/>
            <person name="Nemec A."/>
            <person name="Walker B."/>
            <person name="Young S.K."/>
            <person name="Zeng Q."/>
            <person name="Gargeya S."/>
            <person name="Fitzgerald M."/>
            <person name="Haas B."/>
            <person name="Abouelleil A."/>
            <person name="Alvarado L."/>
            <person name="Arachchi H.M."/>
            <person name="Berlin A.M."/>
            <person name="Chapman S.B."/>
            <person name="Dewar J."/>
            <person name="Goldberg J."/>
            <person name="Griggs A."/>
            <person name="Gujja S."/>
            <person name="Hansen M."/>
            <person name="Howarth C."/>
            <person name="Imamovic A."/>
            <person name="Larimer J."/>
            <person name="McCowan C."/>
            <person name="Murphy C."/>
            <person name="Neiman D."/>
            <person name="Pearson M."/>
            <person name="Priest M."/>
            <person name="Roberts A."/>
            <person name="Saif S."/>
            <person name="Shea T."/>
            <person name="Sisk P."/>
            <person name="Sykes S."/>
            <person name="Wortman J."/>
            <person name="Nusbaum C."/>
            <person name="Birren B."/>
        </authorList>
    </citation>
    <scope>NUCLEOTIDE SEQUENCE [LARGE SCALE GENOMIC DNA]</scope>
    <source>
        <strain evidence="2 3">NIPH 386</strain>
    </source>
</reference>
<organism evidence="2 3">
    <name type="scientific">Acinetobacter nosocomialis NIPH 386</name>
    <dbReference type="NCBI Taxonomy" id="1217985"/>
    <lineage>
        <taxon>Bacteria</taxon>
        <taxon>Pseudomonadati</taxon>
        <taxon>Pseudomonadota</taxon>
        <taxon>Gammaproteobacteria</taxon>
        <taxon>Moraxellales</taxon>
        <taxon>Moraxellaceae</taxon>
        <taxon>Acinetobacter</taxon>
        <taxon>Acinetobacter calcoaceticus/baumannii complex</taxon>
    </lineage>
</organism>
<gene>
    <name evidence="2" type="ORF">F958_01805</name>
</gene>
<evidence type="ECO:0000313" key="3">
    <source>
        <dbReference type="Proteomes" id="UP000013028"/>
    </source>
</evidence>
<feature type="signal peptide" evidence="1">
    <location>
        <begin position="1"/>
        <end position="18"/>
    </location>
</feature>
<dbReference type="AlphaFoldDB" id="A0AAV3IPL3"/>
<sequence length="171" mass="19447">MKKIYIFLFFLLSLSIHAEEVVSEDAAVSKDFQQDFRDELFGPNTGYSWMGAPTEEYDQKVILGARSIYCAKVADILDKPLEAIKLFNKGAENLNEYSNQLNVRNSVSTKYNSILRFSKPSYVLGSNVIKGMIIESIISSIDEQFYTLGSDKKARQSQLKIFYSDECTSYL</sequence>
<evidence type="ECO:0000256" key="1">
    <source>
        <dbReference type="SAM" id="SignalP"/>
    </source>
</evidence>